<keyword evidence="3" id="KW-1185">Reference proteome</keyword>
<name>A0ABQ7S599_9ACAR</name>
<dbReference type="Proteomes" id="UP000825002">
    <property type="component" value="Unassembled WGS sequence"/>
</dbReference>
<sequence>MNKMCITTLVGLVLLAAIIGVIVVINAGEHSMGGDNNGSNKTKGNITCAVWGSNRMATSVSDCEAQGGIALVDLELTM</sequence>
<comment type="caution">
    <text evidence="2">The sequence shown here is derived from an EMBL/GenBank/DDBJ whole genome shotgun (WGS) entry which is preliminary data.</text>
</comment>
<proteinExistence type="predicted"/>
<feature type="chain" id="PRO_5046771033" evidence="1">
    <location>
        <begin position="28"/>
        <end position="78"/>
    </location>
</feature>
<dbReference type="EMBL" id="JAIFTH010001311">
    <property type="protein sequence ID" value="KAG9508582.1"/>
    <property type="molecule type" value="Genomic_DNA"/>
</dbReference>
<gene>
    <name evidence="2" type="ORF">GZH46_02917</name>
</gene>
<reference evidence="2 3" key="1">
    <citation type="submission" date="2020-10" db="EMBL/GenBank/DDBJ databases">
        <authorList>
            <person name="Klimov P.B."/>
            <person name="Dyachkov S.M."/>
            <person name="Chetverikov P.E."/>
        </authorList>
    </citation>
    <scope>NUCLEOTIDE SEQUENCE [LARGE SCALE GENOMIC DNA]</scope>
    <source>
        <strain evidence="2">BMOC 18-1129-001#AD2665</strain>
        <tissue evidence="2">Entire mites</tissue>
    </source>
</reference>
<evidence type="ECO:0000313" key="3">
    <source>
        <dbReference type="Proteomes" id="UP000825002"/>
    </source>
</evidence>
<protein>
    <submittedName>
        <fullName evidence="2">Uncharacterized protein</fullName>
    </submittedName>
</protein>
<organism evidence="2 3">
    <name type="scientific">Fragariocoptes setiger</name>
    <dbReference type="NCBI Taxonomy" id="1670756"/>
    <lineage>
        <taxon>Eukaryota</taxon>
        <taxon>Metazoa</taxon>
        <taxon>Ecdysozoa</taxon>
        <taxon>Arthropoda</taxon>
        <taxon>Chelicerata</taxon>
        <taxon>Arachnida</taxon>
        <taxon>Acari</taxon>
        <taxon>Acariformes</taxon>
        <taxon>Trombidiformes</taxon>
        <taxon>Prostigmata</taxon>
        <taxon>Eupodina</taxon>
        <taxon>Eriophyoidea</taxon>
        <taxon>Phytoptidae</taxon>
        <taxon>Fragariocoptes</taxon>
    </lineage>
</organism>
<evidence type="ECO:0000256" key="1">
    <source>
        <dbReference type="SAM" id="SignalP"/>
    </source>
</evidence>
<accession>A0ABQ7S599</accession>
<evidence type="ECO:0000313" key="2">
    <source>
        <dbReference type="EMBL" id="KAG9508582.1"/>
    </source>
</evidence>
<feature type="signal peptide" evidence="1">
    <location>
        <begin position="1"/>
        <end position="27"/>
    </location>
</feature>
<keyword evidence="1" id="KW-0732">Signal</keyword>